<proteinExistence type="inferred from homology"/>
<feature type="site" description="Critical for substrate specificity" evidence="3">
    <location>
        <position position="27"/>
    </location>
</feature>
<dbReference type="PATRIC" id="fig|1434123.4.peg.2711"/>
<dbReference type="Pfam" id="PF00694">
    <property type="entry name" value="Aconitase_C"/>
    <property type="match status" value="1"/>
</dbReference>
<reference evidence="5 6" key="1">
    <citation type="submission" date="2014-07" db="EMBL/GenBank/DDBJ databases">
        <title>Methanogenic archaea and the global carbon cycle.</title>
        <authorList>
            <person name="Henriksen J.R."/>
            <person name="Luke J."/>
            <person name="Reinhart S."/>
            <person name="Benedict M.N."/>
            <person name="Youngblut N.D."/>
            <person name="Metcalf M.E."/>
            <person name="Whitaker R.J."/>
            <person name="Metcalf W.W."/>
        </authorList>
    </citation>
    <scope>NUCLEOTIDE SEQUENCE [LARGE SCALE GENOMIC DNA]</scope>
    <source>
        <strain evidence="5 6">Z-761</strain>
    </source>
</reference>
<dbReference type="HOGENOM" id="CLU_081378_1_1_2"/>
<keyword evidence="2 3" id="KW-0456">Lyase</keyword>
<dbReference type="STRING" id="1434123.MSVAZ_2221"/>
<comment type="caution">
    <text evidence="3">Lacks conserved residue(s) required for the propagation of feature annotation.</text>
</comment>
<organism evidence="5 6">
    <name type="scientific">Methanosarcina vacuolata Z-761</name>
    <dbReference type="NCBI Taxonomy" id="1434123"/>
    <lineage>
        <taxon>Archaea</taxon>
        <taxon>Methanobacteriati</taxon>
        <taxon>Methanobacteriota</taxon>
        <taxon>Stenosarchaea group</taxon>
        <taxon>Methanomicrobia</taxon>
        <taxon>Methanosarcinales</taxon>
        <taxon>Methanosarcinaceae</taxon>
        <taxon>Methanosarcina</taxon>
    </lineage>
</organism>
<dbReference type="InterPro" id="IPR050075">
    <property type="entry name" value="LeuD"/>
</dbReference>
<comment type="function">
    <text evidence="3">Catalyzes the isomerization between 2-isopropylmalate and 3-isopropylmalate, via the formation of 2-isopropylmaleate.</text>
</comment>
<dbReference type="GO" id="GO:0003861">
    <property type="term" value="F:3-isopropylmalate dehydratase activity"/>
    <property type="evidence" value="ECO:0007669"/>
    <property type="project" value="UniProtKB-UniRule"/>
</dbReference>
<dbReference type="InterPro" id="IPR011827">
    <property type="entry name" value="LeuD_type2/HacB/DmdB"/>
</dbReference>
<comment type="pathway">
    <text evidence="3">Amino-acid biosynthesis; L-leucine biosynthesis; L-leucine from 3-methyl-2-oxobutanoate: step 2/4.</text>
</comment>
<dbReference type="UniPathway" id="UPA00048">
    <property type="reaction ID" value="UER00071"/>
</dbReference>
<dbReference type="SUPFAM" id="SSF52016">
    <property type="entry name" value="LeuD/IlvD-like"/>
    <property type="match status" value="1"/>
</dbReference>
<sequence length="166" mass="18271">MSLIIGRVWKFGDNVNTDEIIPGKYLRSKDVQIFAAHAMEGIDQEFTKKFRIGDIVVAGTNFGCGSSREQAPLALKYAGVSCVIAKSFARIFFRNAINIGLPLIEVDIECQEGDKVKVDLAKGEVTVSDRDIFKGNKLPDFLLEILNDGGLVAHRKKQSASKNINL</sequence>
<dbReference type="KEGG" id="mvc:MSVAZ_2221"/>
<dbReference type="Gene3D" id="3.20.19.10">
    <property type="entry name" value="Aconitase, domain 4"/>
    <property type="match status" value="1"/>
</dbReference>
<dbReference type="CDD" id="cd01577">
    <property type="entry name" value="IPMI_Swivel"/>
    <property type="match status" value="1"/>
</dbReference>
<keyword evidence="6" id="KW-1185">Reference proteome</keyword>
<evidence type="ECO:0000256" key="3">
    <source>
        <dbReference type="HAMAP-Rule" id="MF_01032"/>
    </source>
</evidence>
<evidence type="ECO:0000256" key="1">
    <source>
        <dbReference type="ARBA" id="ARBA00009869"/>
    </source>
</evidence>
<evidence type="ECO:0000259" key="4">
    <source>
        <dbReference type="Pfam" id="PF00694"/>
    </source>
</evidence>
<protein>
    <recommendedName>
        <fullName evidence="3">3-isopropylmalate dehydratase small subunit</fullName>
        <ecNumber evidence="3">4.2.1.33</ecNumber>
    </recommendedName>
    <alternativeName>
        <fullName evidence="3">Alpha-IPM isomerase</fullName>
        <shortName evidence="3">IPMI</shortName>
    </alternativeName>
    <alternativeName>
        <fullName evidence="3">Isopropylmalate isomerase</fullName>
    </alternativeName>
</protein>
<dbReference type="NCBIfam" id="TIGR02087">
    <property type="entry name" value="LEUD_arch"/>
    <property type="match status" value="1"/>
</dbReference>
<dbReference type="GO" id="GO:0009098">
    <property type="term" value="P:L-leucine biosynthetic process"/>
    <property type="evidence" value="ECO:0007669"/>
    <property type="project" value="UniProtKB-UniRule"/>
</dbReference>
<dbReference type="RefSeq" id="WP_048121190.1">
    <property type="nucleotide sequence ID" value="NZ_CP009520.1"/>
</dbReference>
<name>A0A0E3Q6V1_9EURY</name>
<gene>
    <name evidence="3" type="primary">leuD</name>
    <name evidence="5" type="ORF">MSVAZ_2221</name>
</gene>
<comment type="catalytic activity">
    <reaction evidence="3">
        <text>(2R,3S)-3-isopropylmalate = (2S)-2-isopropylmalate</text>
        <dbReference type="Rhea" id="RHEA:32287"/>
        <dbReference type="ChEBI" id="CHEBI:1178"/>
        <dbReference type="ChEBI" id="CHEBI:35121"/>
        <dbReference type="EC" id="4.2.1.33"/>
    </reaction>
</comment>
<dbReference type="Proteomes" id="UP000033096">
    <property type="component" value="Chromosome"/>
</dbReference>
<comment type="similarity">
    <text evidence="1 3">Belongs to the LeuD family. LeuD type 2 subfamily.</text>
</comment>
<keyword evidence="3" id="KW-0028">Amino-acid biosynthesis</keyword>
<dbReference type="PANTHER" id="PTHR43345:SF2">
    <property type="entry name" value="3-ISOPROPYLMALATE DEHYDRATASE SMALL SUBUNIT 1"/>
    <property type="match status" value="1"/>
</dbReference>
<dbReference type="EC" id="4.2.1.33" evidence="3"/>
<feature type="domain" description="Aconitase A/isopropylmalate dehydratase small subunit swivel" evidence="4">
    <location>
        <begin position="40"/>
        <end position="101"/>
    </location>
</feature>
<dbReference type="InterPro" id="IPR000573">
    <property type="entry name" value="AconitaseA/IPMdHydase_ssu_swvl"/>
</dbReference>
<dbReference type="EMBL" id="CP009520">
    <property type="protein sequence ID" value="AKB44490.1"/>
    <property type="molecule type" value="Genomic_DNA"/>
</dbReference>
<dbReference type="AlphaFoldDB" id="A0A0E3Q6V1"/>
<dbReference type="InterPro" id="IPR015928">
    <property type="entry name" value="Aconitase/3IPM_dehydase_swvl"/>
</dbReference>
<evidence type="ECO:0000313" key="6">
    <source>
        <dbReference type="Proteomes" id="UP000033096"/>
    </source>
</evidence>
<evidence type="ECO:0000313" key="5">
    <source>
        <dbReference type="EMBL" id="AKB44490.1"/>
    </source>
</evidence>
<dbReference type="GeneID" id="24810690"/>
<keyword evidence="3" id="KW-0432">Leucine biosynthesis</keyword>
<accession>A0A0E3Q6V1</accession>
<comment type="subunit">
    <text evidence="3">Heterodimer of LeuC and LeuD.</text>
</comment>
<dbReference type="InterPro" id="IPR033940">
    <property type="entry name" value="IPMI_Swivel"/>
</dbReference>
<evidence type="ECO:0000256" key="2">
    <source>
        <dbReference type="ARBA" id="ARBA00023239"/>
    </source>
</evidence>
<keyword evidence="3" id="KW-0100">Branched-chain amino acid biosynthesis</keyword>
<dbReference type="HAMAP" id="MF_01032">
    <property type="entry name" value="LeuD_type2"/>
    <property type="match status" value="1"/>
</dbReference>
<dbReference type="PANTHER" id="PTHR43345">
    <property type="entry name" value="3-ISOPROPYLMALATE DEHYDRATASE SMALL SUBUNIT 2-RELATED-RELATED"/>
    <property type="match status" value="1"/>
</dbReference>